<feature type="transmembrane region" description="Helical" evidence="1">
    <location>
        <begin position="63"/>
        <end position="80"/>
    </location>
</feature>
<evidence type="ECO:0000256" key="1">
    <source>
        <dbReference type="SAM" id="Phobius"/>
    </source>
</evidence>
<dbReference type="AlphaFoldDB" id="A0A319F8N5"/>
<organism evidence="2 3">
    <name type="scientific">Aspergillus sclerotiicarbonarius (strain CBS 121057 / IBT 28362)</name>
    <dbReference type="NCBI Taxonomy" id="1448318"/>
    <lineage>
        <taxon>Eukaryota</taxon>
        <taxon>Fungi</taxon>
        <taxon>Dikarya</taxon>
        <taxon>Ascomycota</taxon>
        <taxon>Pezizomycotina</taxon>
        <taxon>Eurotiomycetes</taxon>
        <taxon>Eurotiomycetidae</taxon>
        <taxon>Eurotiales</taxon>
        <taxon>Aspergillaceae</taxon>
        <taxon>Aspergillus</taxon>
        <taxon>Aspergillus subgen. Circumdati</taxon>
    </lineage>
</organism>
<accession>A0A319F8N5</accession>
<sequence length="81" mass="9124">MLWKPSWKLHVKLVCSTTRLAMVWHLTLIALLSMLPGALATGWDDFADDLATDLVCALSYSRVKQILITFLILGTSYLSVW</sequence>
<dbReference type="OrthoDB" id="7464126at2759"/>
<gene>
    <name evidence="2" type="ORF">BO78DRAFT_229837</name>
</gene>
<reference evidence="2 3" key="1">
    <citation type="submission" date="2018-02" db="EMBL/GenBank/DDBJ databases">
        <title>The genomes of Aspergillus section Nigri reveals drivers in fungal speciation.</title>
        <authorList>
            <consortium name="DOE Joint Genome Institute"/>
            <person name="Vesth T.C."/>
            <person name="Nybo J."/>
            <person name="Theobald S."/>
            <person name="Brandl J."/>
            <person name="Frisvad J.C."/>
            <person name="Nielsen K.F."/>
            <person name="Lyhne E.K."/>
            <person name="Kogle M.E."/>
            <person name="Kuo A."/>
            <person name="Riley R."/>
            <person name="Clum A."/>
            <person name="Nolan M."/>
            <person name="Lipzen A."/>
            <person name="Salamov A."/>
            <person name="Henrissat B."/>
            <person name="Wiebenga A."/>
            <person name="De vries R.P."/>
            <person name="Grigoriev I.V."/>
            <person name="Mortensen U.H."/>
            <person name="Andersen M.R."/>
            <person name="Baker S.E."/>
        </authorList>
    </citation>
    <scope>NUCLEOTIDE SEQUENCE [LARGE SCALE GENOMIC DNA]</scope>
    <source>
        <strain evidence="2 3">CBS 121057</strain>
    </source>
</reference>
<keyword evidence="1" id="KW-0812">Transmembrane</keyword>
<keyword evidence="1" id="KW-0472">Membrane</keyword>
<dbReference type="EMBL" id="KZ826401">
    <property type="protein sequence ID" value="PYI02073.1"/>
    <property type="molecule type" value="Genomic_DNA"/>
</dbReference>
<keyword evidence="1" id="KW-1133">Transmembrane helix</keyword>
<keyword evidence="3" id="KW-1185">Reference proteome</keyword>
<dbReference type="Proteomes" id="UP000248423">
    <property type="component" value="Unassembled WGS sequence"/>
</dbReference>
<evidence type="ECO:0000313" key="3">
    <source>
        <dbReference type="Proteomes" id="UP000248423"/>
    </source>
</evidence>
<evidence type="ECO:0000313" key="2">
    <source>
        <dbReference type="EMBL" id="PYI02073.1"/>
    </source>
</evidence>
<feature type="transmembrane region" description="Helical" evidence="1">
    <location>
        <begin position="21"/>
        <end position="43"/>
    </location>
</feature>
<proteinExistence type="predicted"/>
<dbReference type="VEuPathDB" id="FungiDB:BO78DRAFT_229837"/>
<protein>
    <submittedName>
        <fullName evidence="2">Uncharacterized protein</fullName>
    </submittedName>
</protein>
<name>A0A319F8N5_ASPSB</name>